<dbReference type="SUPFAM" id="SSF54593">
    <property type="entry name" value="Glyoxalase/Bleomycin resistance protein/Dihydroxybiphenyl dioxygenase"/>
    <property type="match status" value="1"/>
</dbReference>
<proteinExistence type="predicted"/>
<sequence length="214" mass="25155">MKCFHYHWWTDKVEEMEAWYRGIGFETRQRIGRANGTMREFNPPLEWEDFRQEEVQFRIIEMVQGQVNITFGQGKRDRFDHIGFLVDDREHNEVLKNAALLGWRVDEGERRTFISTPWRFRVELQRRKEAVRSEAYPSLARLKLNIDRPGRLSALVELLGAEAEDKGETCLIRTADWELQLSRGQESSLKSVEVRQRETLTATDPVGVLMTSII</sequence>
<dbReference type="InterPro" id="IPR029068">
    <property type="entry name" value="Glyas_Bleomycin-R_OHBP_Dase"/>
</dbReference>
<accession>A0A161RV57</accession>
<evidence type="ECO:0008006" key="3">
    <source>
        <dbReference type="Google" id="ProtNLM"/>
    </source>
</evidence>
<protein>
    <recommendedName>
        <fullName evidence="3">VOC domain-containing protein</fullName>
    </recommendedName>
</protein>
<reference evidence="2" key="1">
    <citation type="submission" date="2016-01" db="EMBL/GenBank/DDBJ databases">
        <title>Whole genome sequencing of Bhargavaea cecembensis T14.</title>
        <authorList>
            <person name="Hong K.W."/>
        </authorList>
    </citation>
    <scope>NUCLEOTIDE SEQUENCE [LARGE SCALE GENOMIC DNA]</scope>
    <source>
        <strain evidence="2">M19</strain>
    </source>
</reference>
<evidence type="ECO:0000313" key="1">
    <source>
        <dbReference type="EMBL" id="KZE50728.1"/>
    </source>
</evidence>
<dbReference type="Proteomes" id="UP000076510">
    <property type="component" value="Unassembled WGS sequence"/>
</dbReference>
<name>A0A161RV57_9BACI</name>
<dbReference type="EMBL" id="LQQY01000009">
    <property type="protein sequence ID" value="KZE50728.1"/>
    <property type="molecule type" value="Genomic_DNA"/>
</dbReference>
<dbReference type="Gene3D" id="3.10.180.10">
    <property type="entry name" value="2,3-Dihydroxybiphenyl 1,2-Dioxygenase, domain 1"/>
    <property type="match status" value="1"/>
</dbReference>
<gene>
    <name evidence="1" type="ORF">AV649_15160</name>
</gene>
<dbReference type="RefSeq" id="WP_063190783.1">
    <property type="nucleotide sequence ID" value="NZ_LQQY01000009.1"/>
</dbReference>
<comment type="caution">
    <text evidence="1">The sequence shown here is derived from an EMBL/GenBank/DDBJ whole genome shotgun (WGS) entry which is preliminary data.</text>
</comment>
<organism evidence="1 2">
    <name type="scientific">Rossellomorea marisflavi</name>
    <dbReference type="NCBI Taxonomy" id="189381"/>
    <lineage>
        <taxon>Bacteria</taxon>
        <taxon>Bacillati</taxon>
        <taxon>Bacillota</taxon>
        <taxon>Bacilli</taxon>
        <taxon>Bacillales</taxon>
        <taxon>Bacillaceae</taxon>
        <taxon>Rossellomorea</taxon>
    </lineage>
</organism>
<evidence type="ECO:0000313" key="2">
    <source>
        <dbReference type="Proteomes" id="UP000076510"/>
    </source>
</evidence>
<dbReference type="OrthoDB" id="2353168at2"/>
<dbReference type="AlphaFoldDB" id="A0A161RV57"/>